<evidence type="ECO:0000313" key="1">
    <source>
        <dbReference type="EMBL" id="KAF1959986.1"/>
    </source>
</evidence>
<sequence>MFSVSVIEQSRSLLLAAGHGSIVSKVQVVPQQGYLPLMEAIWTHKFAEADGFVQPEHVALIRPMFYGLSSLTLCSMPEEVVRLLAAGNLAHAYLNDRQNRRDGELRSYLNNAKLQSLEHPAIFVRIVGDENGCPPTVAETRELELWPSRTRELSDFTASYHDKGLPYDHSKINLVEQAMDKSWALNRTEEDHCSVEGSEDLMVWAKGMALTGLDLKDSDPLPVPMTFTGCAKLGPISINHHNCGHQTRCDRLVQAFFEVFYPHRRYKFHDHVVCIIGEPGQITMAYITIATLTHSPWRSDLGLDVCEEFENDTMTFGTKVIRTVMEFTPILDNWRSDAMRINLLCDGRLGTKFQQLKTGCEGCIAILDKYRTRIGKLENEWHKRIPNGNEDTHELAEIKRDIDGLGQEVNGLKNTLERSER</sequence>
<reference evidence="1" key="1">
    <citation type="journal article" date="2020" name="Stud. Mycol.">
        <title>101 Dothideomycetes genomes: a test case for predicting lifestyles and emergence of pathogens.</title>
        <authorList>
            <person name="Haridas S."/>
            <person name="Albert R."/>
            <person name="Binder M."/>
            <person name="Bloem J."/>
            <person name="Labutti K."/>
            <person name="Salamov A."/>
            <person name="Andreopoulos B."/>
            <person name="Baker S."/>
            <person name="Barry K."/>
            <person name="Bills G."/>
            <person name="Bluhm B."/>
            <person name="Cannon C."/>
            <person name="Castanera R."/>
            <person name="Culley D."/>
            <person name="Daum C."/>
            <person name="Ezra D."/>
            <person name="Gonzalez J."/>
            <person name="Henrissat B."/>
            <person name="Kuo A."/>
            <person name="Liang C."/>
            <person name="Lipzen A."/>
            <person name="Lutzoni F."/>
            <person name="Magnuson J."/>
            <person name="Mondo S."/>
            <person name="Nolan M."/>
            <person name="Ohm R."/>
            <person name="Pangilinan J."/>
            <person name="Park H.-J."/>
            <person name="Ramirez L."/>
            <person name="Alfaro M."/>
            <person name="Sun H."/>
            <person name="Tritt A."/>
            <person name="Yoshinaga Y."/>
            <person name="Zwiers L.-H."/>
            <person name="Turgeon B."/>
            <person name="Goodwin S."/>
            <person name="Spatafora J."/>
            <person name="Crous P."/>
            <person name="Grigoriev I."/>
        </authorList>
    </citation>
    <scope>NUCLEOTIDE SEQUENCE</scope>
    <source>
        <strain evidence="1">CBS 675.92</strain>
    </source>
</reference>
<name>A0A6A5UAT7_9PLEO</name>
<proteinExistence type="predicted"/>
<evidence type="ECO:0000313" key="2">
    <source>
        <dbReference type="Proteomes" id="UP000800035"/>
    </source>
</evidence>
<protein>
    <submittedName>
        <fullName evidence="1">Uncharacterized protein</fullName>
    </submittedName>
</protein>
<keyword evidence="2" id="KW-1185">Reference proteome</keyword>
<dbReference type="EMBL" id="ML976984">
    <property type="protein sequence ID" value="KAF1959986.1"/>
    <property type="molecule type" value="Genomic_DNA"/>
</dbReference>
<gene>
    <name evidence="1" type="ORF">CC80DRAFT_545412</name>
</gene>
<dbReference type="AlphaFoldDB" id="A0A6A5UAT7"/>
<dbReference type="Proteomes" id="UP000800035">
    <property type="component" value="Unassembled WGS sequence"/>
</dbReference>
<accession>A0A6A5UAT7</accession>
<organism evidence="1 2">
    <name type="scientific">Byssothecium circinans</name>
    <dbReference type="NCBI Taxonomy" id="147558"/>
    <lineage>
        <taxon>Eukaryota</taxon>
        <taxon>Fungi</taxon>
        <taxon>Dikarya</taxon>
        <taxon>Ascomycota</taxon>
        <taxon>Pezizomycotina</taxon>
        <taxon>Dothideomycetes</taxon>
        <taxon>Pleosporomycetidae</taxon>
        <taxon>Pleosporales</taxon>
        <taxon>Massarineae</taxon>
        <taxon>Massarinaceae</taxon>
        <taxon>Byssothecium</taxon>
    </lineage>
</organism>